<dbReference type="Proteomes" id="UP000275408">
    <property type="component" value="Unassembled WGS sequence"/>
</dbReference>
<accession>A0A3M6V6H1</accession>
<dbReference type="AlphaFoldDB" id="A0A3M6V6H1"/>
<comment type="caution">
    <text evidence="1">The sequence shown here is derived from an EMBL/GenBank/DDBJ whole genome shotgun (WGS) entry which is preliminary data.</text>
</comment>
<evidence type="ECO:0000313" key="1">
    <source>
        <dbReference type="EMBL" id="RMX61314.1"/>
    </source>
</evidence>
<dbReference type="OrthoDB" id="5982080at2759"/>
<sequence>MPKLSQITKRINKLNTSWNLSCTLGEAEGVQVFEDSLRKQLTRLDLKRTQLSEDGTQIGKRLKIVNFTYTILNEKDLAM</sequence>
<gene>
    <name evidence="1" type="ORF">pdam_00026048</name>
</gene>
<evidence type="ECO:0000313" key="2">
    <source>
        <dbReference type="Proteomes" id="UP000275408"/>
    </source>
</evidence>
<reference evidence="1 2" key="1">
    <citation type="journal article" date="2018" name="Sci. Rep.">
        <title>Comparative analysis of the Pocillopora damicornis genome highlights role of immune system in coral evolution.</title>
        <authorList>
            <person name="Cunning R."/>
            <person name="Bay R.A."/>
            <person name="Gillette P."/>
            <person name="Baker A.C."/>
            <person name="Traylor-Knowles N."/>
        </authorList>
    </citation>
    <scope>NUCLEOTIDE SEQUENCE [LARGE SCALE GENOMIC DNA]</scope>
    <source>
        <strain evidence="1">RSMAS</strain>
        <tissue evidence="1">Whole animal</tissue>
    </source>
</reference>
<proteinExistence type="predicted"/>
<feature type="non-terminal residue" evidence="1">
    <location>
        <position position="79"/>
    </location>
</feature>
<organism evidence="1 2">
    <name type="scientific">Pocillopora damicornis</name>
    <name type="common">Cauliflower coral</name>
    <name type="synonym">Millepora damicornis</name>
    <dbReference type="NCBI Taxonomy" id="46731"/>
    <lineage>
        <taxon>Eukaryota</taxon>
        <taxon>Metazoa</taxon>
        <taxon>Cnidaria</taxon>
        <taxon>Anthozoa</taxon>
        <taxon>Hexacorallia</taxon>
        <taxon>Scleractinia</taxon>
        <taxon>Astrocoeniina</taxon>
        <taxon>Pocilloporidae</taxon>
        <taxon>Pocillopora</taxon>
    </lineage>
</organism>
<name>A0A3M6V6H1_POCDA</name>
<keyword evidence="2" id="KW-1185">Reference proteome</keyword>
<dbReference type="EMBL" id="RCHS01000053">
    <property type="protein sequence ID" value="RMX61314.1"/>
    <property type="molecule type" value="Genomic_DNA"/>
</dbReference>
<protein>
    <submittedName>
        <fullName evidence="1">Uncharacterized protein</fullName>
    </submittedName>
</protein>